<name>A0A2A9MHZ3_BESBE</name>
<feature type="compositionally biased region" description="Basic and acidic residues" evidence="1">
    <location>
        <begin position="140"/>
        <end position="157"/>
    </location>
</feature>
<feature type="compositionally biased region" description="Low complexity" evidence="1">
    <location>
        <begin position="516"/>
        <end position="528"/>
    </location>
</feature>
<dbReference type="VEuPathDB" id="ToxoDB:BESB_059070"/>
<dbReference type="RefSeq" id="XP_029219029.1">
    <property type="nucleotide sequence ID" value="XM_029364321.1"/>
</dbReference>
<feature type="compositionally biased region" description="Low complexity" evidence="1">
    <location>
        <begin position="168"/>
        <end position="178"/>
    </location>
</feature>
<dbReference type="SUPFAM" id="SSF51182">
    <property type="entry name" value="RmlC-like cupins"/>
    <property type="match status" value="1"/>
</dbReference>
<feature type="region of interest" description="Disordered" evidence="1">
    <location>
        <begin position="568"/>
        <end position="609"/>
    </location>
</feature>
<dbReference type="Proteomes" id="UP000224006">
    <property type="component" value="Chromosome V"/>
</dbReference>
<dbReference type="OrthoDB" id="10661632at2759"/>
<feature type="region of interest" description="Disordered" evidence="1">
    <location>
        <begin position="476"/>
        <end position="528"/>
    </location>
</feature>
<evidence type="ECO:0008006" key="4">
    <source>
        <dbReference type="Google" id="ProtNLM"/>
    </source>
</evidence>
<feature type="region of interest" description="Disordered" evidence="1">
    <location>
        <begin position="294"/>
        <end position="336"/>
    </location>
</feature>
<dbReference type="InterPro" id="IPR011051">
    <property type="entry name" value="RmlC_Cupin_sf"/>
</dbReference>
<organism evidence="2 3">
    <name type="scientific">Besnoitia besnoiti</name>
    <name type="common">Apicomplexan protozoan</name>
    <dbReference type="NCBI Taxonomy" id="94643"/>
    <lineage>
        <taxon>Eukaryota</taxon>
        <taxon>Sar</taxon>
        <taxon>Alveolata</taxon>
        <taxon>Apicomplexa</taxon>
        <taxon>Conoidasida</taxon>
        <taxon>Coccidia</taxon>
        <taxon>Eucoccidiorida</taxon>
        <taxon>Eimeriorina</taxon>
        <taxon>Sarcocystidae</taxon>
        <taxon>Besnoitia</taxon>
    </lineage>
</organism>
<dbReference type="GeneID" id="40310835"/>
<feature type="compositionally biased region" description="Basic and acidic residues" evidence="1">
    <location>
        <begin position="21"/>
        <end position="39"/>
    </location>
</feature>
<sequence length="848" mass="85696">MENPHTPAALARAPSEASASDESRRAGAERKSREERPRGGVECTADAPVGVRGAEARGGHSPSPPGREGGALTREGGRNDSPSGGDEHVFAAENGEDAASRAEAENDGSRSGSGRRQLEPGELLAAQQKAARQGEGAPCAERDRGPSLGDDATHLATEKVGGFPSAPPLSASASSSDDSVSRCLAISAPVFPAGDEEPLRATASPRDLFPSPSAPAFPEADFLPPSPPVSFASTSATDAPPFSPSRLDSVRTPRAPASGGTSEAAAGAQSGGRRALREGEVPLFPGSTAAAARCSPAAAHAGSLESDGAAFPPTDTDLFASPAAQRGAGSAEEAERHSARFAFPAAASGARGERCVVLAAQTQRDAQTCRDPAAEGASEERPSARRGGALRWDGADNVFACFPSEGAVRAESASVRRRQEEGISAGPVDPEAFGVAPPGSSRRGSDACSFMSSALAPAASACGSSAKRVGFRAGSWQPAADVQRGATRSRSFLPSVATAQEGRRRDARAFPPAQPQGPDAAPEGESAAAAQPLRWMFVLSAAEWSAKMPPSLALSRWQAPRLLSPAADPLAGGSAGHSRGNRRGGTGAEGDAGDARRGPSRVGVDPECRHNEGAASSARLLCSEAAAEGSPKLADAKEDDGVAASLPASLPPPAGVERAHTNLPRSHSAPIARDGAAPSCLEAAGGLASDAPTELDGRKRETLPPSFSFPCVSPRSAAAEQAPLGAPSAVPSASALFSSVPLFSAAALSSSVQVIAAPAAAASPPWRMHLSTAVFMFALQGSGVLQVTQGDAETDFPFGPLAALSVPPLTPYRVLASDAPLVLLVCQAPSPAAYAEPAARPRGPCGAR</sequence>
<feature type="region of interest" description="Disordered" evidence="1">
    <location>
        <begin position="1"/>
        <end position="279"/>
    </location>
</feature>
<dbReference type="AlphaFoldDB" id="A0A2A9MHZ3"/>
<evidence type="ECO:0000256" key="1">
    <source>
        <dbReference type="SAM" id="MobiDB-lite"/>
    </source>
</evidence>
<proteinExistence type="predicted"/>
<comment type="caution">
    <text evidence="2">The sequence shown here is derived from an EMBL/GenBank/DDBJ whole genome shotgun (WGS) entry which is preliminary data.</text>
</comment>
<feature type="region of interest" description="Disordered" evidence="1">
    <location>
        <begin position="631"/>
        <end position="661"/>
    </location>
</feature>
<dbReference type="KEGG" id="bbes:BESB_059070"/>
<gene>
    <name evidence="2" type="ORF">BESB_059070</name>
</gene>
<feature type="compositionally biased region" description="Low complexity" evidence="1">
    <location>
        <begin position="255"/>
        <end position="273"/>
    </location>
</feature>
<feature type="compositionally biased region" description="Low complexity" evidence="1">
    <location>
        <begin position="209"/>
        <end position="218"/>
    </location>
</feature>
<evidence type="ECO:0000313" key="2">
    <source>
        <dbReference type="EMBL" id="PFH35020.1"/>
    </source>
</evidence>
<accession>A0A2A9MHZ3</accession>
<protein>
    <recommendedName>
        <fullName evidence="4">Cupin type-1 domain-containing protein</fullName>
    </recommendedName>
</protein>
<feature type="compositionally biased region" description="Basic and acidic residues" evidence="1">
    <location>
        <begin position="98"/>
        <end position="108"/>
    </location>
</feature>
<feature type="region of interest" description="Disordered" evidence="1">
    <location>
        <begin position="363"/>
        <end position="389"/>
    </location>
</feature>
<keyword evidence="3" id="KW-1185">Reference proteome</keyword>
<dbReference type="STRING" id="94643.A0A2A9MHZ3"/>
<evidence type="ECO:0000313" key="3">
    <source>
        <dbReference type="Proteomes" id="UP000224006"/>
    </source>
</evidence>
<feature type="compositionally biased region" description="Low complexity" evidence="1">
    <location>
        <begin position="8"/>
        <end position="20"/>
    </location>
</feature>
<reference evidence="2 3" key="1">
    <citation type="submission" date="2017-09" db="EMBL/GenBank/DDBJ databases">
        <title>Genome sequencing of Besnoitia besnoiti strain Bb-Ger1.</title>
        <authorList>
            <person name="Schares G."/>
            <person name="Venepally P."/>
            <person name="Lorenzi H.A."/>
        </authorList>
    </citation>
    <scope>NUCLEOTIDE SEQUENCE [LARGE SCALE GENOMIC DNA]</scope>
    <source>
        <strain evidence="2 3">Bb-Ger1</strain>
    </source>
</reference>
<feature type="region of interest" description="Disordered" evidence="1">
    <location>
        <begin position="410"/>
        <end position="444"/>
    </location>
</feature>
<dbReference type="EMBL" id="NWUJ01000005">
    <property type="protein sequence ID" value="PFH35020.1"/>
    <property type="molecule type" value="Genomic_DNA"/>
</dbReference>